<accession>A0ABY3SU97</accession>
<keyword evidence="2" id="KW-1185">Reference proteome</keyword>
<name>A0ABY3SU97_9GAMM</name>
<sequence length="77" mass="8492">MEPFVAKQPMADESRPTEKLFTGLAVNHVNPSAIKQWLAASNSRYPSVIRASQTCEGFDFYGHNHTLQALKACPNTA</sequence>
<protein>
    <submittedName>
        <fullName evidence="1">Uncharacterized protein</fullName>
    </submittedName>
</protein>
<dbReference type="RefSeq" id="WP_236496792.1">
    <property type="nucleotide sequence ID" value="NZ_CP091244.1"/>
</dbReference>
<dbReference type="Proteomes" id="UP001054801">
    <property type="component" value="Chromosome"/>
</dbReference>
<organism evidence="1 2">
    <name type="scientific">Thiothrix winogradskyi</name>
    <dbReference type="NCBI Taxonomy" id="96472"/>
    <lineage>
        <taxon>Bacteria</taxon>
        <taxon>Pseudomonadati</taxon>
        <taxon>Pseudomonadota</taxon>
        <taxon>Gammaproteobacteria</taxon>
        <taxon>Thiotrichales</taxon>
        <taxon>Thiotrichaceae</taxon>
        <taxon>Thiothrix</taxon>
    </lineage>
</organism>
<evidence type="ECO:0000313" key="1">
    <source>
        <dbReference type="EMBL" id="UJS22981.1"/>
    </source>
</evidence>
<evidence type="ECO:0000313" key="2">
    <source>
        <dbReference type="Proteomes" id="UP001054801"/>
    </source>
</evidence>
<gene>
    <name evidence="1" type="ORF">L2Y54_13635</name>
</gene>
<proteinExistence type="predicted"/>
<reference evidence="1" key="1">
    <citation type="journal article" date="2022" name="Microorganisms">
        <title>Two New Species of Filamentous Sulfur Bacteria of the Genus Thiothrix, Thiothrix winogradskyi sp. nov. and 'Candidatus Thiothrix sulfatifontis' sp. nov.</title>
        <authorList>
            <person name="Ravin N.V."/>
            <person name="Rossetti S."/>
            <person name="Beletsky A.V."/>
            <person name="Kadnikov V.V."/>
            <person name="Rudenko T.S."/>
            <person name="Smolyakov D.D."/>
            <person name="Moskvitina M.I."/>
            <person name="Gureeva M.V."/>
            <person name="Mardanov A.V."/>
            <person name="Grabovich M.Y."/>
        </authorList>
    </citation>
    <scope>NUCLEOTIDE SEQUENCE</scope>
    <source>
        <strain evidence="1">CT3</strain>
    </source>
</reference>
<dbReference type="EMBL" id="CP091244">
    <property type="protein sequence ID" value="UJS22981.1"/>
    <property type="molecule type" value="Genomic_DNA"/>
</dbReference>